<dbReference type="STRING" id="1314800.A0A1B7N7D8"/>
<dbReference type="PROSITE" id="PS00678">
    <property type="entry name" value="WD_REPEATS_1"/>
    <property type="match status" value="1"/>
</dbReference>
<dbReference type="PANTHER" id="PTHR19879:SF9">
    <property type="entry name" value="TRANSCRIPTION INITIATION FACTOR TFIID SUBUNIT 5"/>
    <property type="match status" value="1"/>
</dbReference>
<evidence type="ECO:0000313" key="5">
    <source>
        <dbReference type="EMBL" id="OAX40774.1"/>
    </source>
</evidence>
<dbReference type="InterPro" id="IPR019775">
    <property type="entry name" value="WD40_repeat_CS"/>
</dbReference>
<accession>A0A1B7N7D8</accession>
<dbReference type="OrthoDB" id="2670902at2759"/>
<dbReference type="Gene3D" id="2.130.10.10">
    <property type="entry name" value="YVTN repeat-like/Quinoprotein amine dehydrogenase"/>
    <property type="match status" value="2"/>
</dbReference>
<feature type="repeat" description="WD" evidence="3">
    <location>
        <begin position="278"/>
        <end position="319"/>
    </location>
</feature>
<evidence type="ECO:0000256" key="4">
    <source>
        <dbReference type="SAM" id="MobiDB-lite"/>
    </source>
</evidence>
<feature type="compositionally biased region" description="Low complexity" evidence="4">
    <location>
        <begin position="365"/>
        <end position="377"/>
    </location>
</feature>
<sequence>MTSHFHGEDDASSKGPTPHTQKKKPQAHMTLKGHEQSVAGLAIVPTTRLVVTRSSNVIWLWDLNKGKQVGELLSGGAPVAPIAVSPDGRWIVGGALDGSILVWDVATRKRVPVSFKGHENAILNIAFAPDSDTFASASYDHTVCVWLRKTGKMVLTMEPPQECGTLYSVSYSPDGSKLAVGYSERVVIWNVATGEEMLKIDSGNGLVEFTPDGRRLIADYGDDTRILDADTGEVIRQLDVGGSPVVPPISPDGTKFATLQEERIQFFDLTTFDPIGQPLEHPERVLCAAISEDGQLIATGCEDKLIRIWRVPESDSEKASQKNPRKVRVGPSTLSETIPRIQSRRERTVLLRGFFDDTEGTYPPRRSNQSARASSQRLSHIKDFVNRLTFRSQSQPAQPEETHLRRSIPVRQFLRQHLSSPKSRTRHEPSVVEVEVAAGRKFTRLAAVNLPKYRKVDDTRRQPRELPTVSQGMENDPPFESSDNDSLPDVHWCMALFCYRSCWSRGTLRMPSRWRLERVDQPDQGRMTSNTTHAPT</sequence>
<dbReference type="CDD" id="cd00200">
    <property type="entry name" value="WD40"/>
    <property type="match status" value="1"/>
</dbReference>
<dbReference type="InterPro" id="IPR001680">
    <property type="entry name" value="WD40_rpt"/>
</dbReference>
<gene>
    <name evidence="5" type="ORF">K503DRAFT_768255</name>
</gene>
<dbReference type="PROSITE" id="PS50082">
    <property type="entry name" value="WD_REPEATS_2"/>
    <property type="match status" value="4"/>
</dbReference>
<dbReference type="AlphaFoldDB" id="A0A1B7N7D8"/>
<evidence type="ECO:0000256" key="2">
    <source>
        <dbReference type="ARBA" id="ARBA00022737"/>
    </source>
</evidence>
<feature type="region of interest" description="Disordered" evidence="4">
    <location>
        <begin position="457"/>
        <end position="484"/>
    </location>
</feature>
<feature type="region of interest" description="Disordered" evidence="4">
    <location>
        <begin position="356"/>
        <end position="377"/>
    </location>
</feature>
<name>A0A1B7N7D8_9AGAM</name>
<feature type="repeat" description="WD" evidence="3">
    <location>
        <begin position="31"/>
        <end position="71"/>
    </location>
</feature>
<dbReference type="InterPro" id="IPR015943">
    <property type="entry name" value="WD40/YVTN_repeat-like_dom_sf"/>
</dbReference>
<evidence type="ECO:0000256" key="3">
    <source>
        <dbReference type="PROSITE-ProRule" id="PRU00221"/>
    </source>
</evidence>
<keyword evidence="6" id="KW-1185">Reference proteome</keyword>
<dbReference type="Proteomes" id="UP000092154">
    <property type="component" value="Unassembled WGS sequence"/>
</dbReference>
<dbReference type="InterPro" id="IPR036322">
    <property type="entry name" value="WD40_repeat_dom_sf"/>
</dbReference>
<keyword evidence="1 3" id="KW-0853">WD repeat</keyword>
<organism evidence="5 6">
    <name type="scientific">Rhizopogon vinicolor AM-OR11-026</name>
    <dbReference type="NCBI Taxonomy" id="1314800"/>
    <lineage>
        <taxon>Eukaryota</taxon>
        <taxon>Fungi</taxon>
        <taxon>Dikarya</taxon>
        <taxon>Basidiomycota</taxon>
        <taxon>Agaricomycotina</taxon>
        <taxon>Agaricomycetes</taxon>
        <taxon>Agaricomycetidae</taxon>
        <taxon>Boletales</taxon>
        <taxon>Suillineae</taxon>
        <taxon>Rhizopogonaceae</taxon>
        <taxon>Rhizopogon</taxon>
    </lineage>
</organism>
<feature type="compositionally biased region" description="Basic and acidic residues" evidence="4">
    <location>
        <begin position="1"/>
        <end position="12"/>
    </location>
</feature>
<proteinExistence type="predicted"/>
<dbReference type="PANTHER" id="PTHR19879">
    <property type="entry name" value="TRANSCRIPTION INITIATION FACTOR TFIID"/>
    <property type="match status" value="1"/>
</dbReference>
<dbReference type="Pfam" id="PF00400">
    <property type="entry name" value="WD40"/>
    <property type="match status" value="4"/>
</dbReference>
<dbReference type="SMART" id="SM00320">
    <property type="entry name" value="WD40"/>
    <property type="match status" value="5"/>
</dbReference>
<feature type="repeat" description="WD" evidence="3">
    <location>
        <begin position="115"/>
        <end position="156"/>
    </location>
</feature>
<feature type="region of interest" description="Disordered" evidence="4">
    <location>
        <begin position="1"/>
        <end position="30"/>
    </location>
</feature>
<evidence type="ECO:0000313" key="6">
    <source>
        <dbReference type="Proteomes" id="UP000092154"/>
    </source>
</evidence>
<dbReference type="EMBL" id="KV448200">
    <property type="protein sequence ID" value="OAX40774.1"/>
    <property type="molecule type" value="Genomic_DNA"/>
</dbReference>
<dbReference type="SUPFAM" id="SSF50978">
    <property type="entry name" value="WD40 repeat-like"/>
    <property type="match status" value="1"/>
</dbReference>
<feature type="region of interest" description="Disordered" evidence="4">
    <location>
        <begin position="314"/>
        <end position="335"/>
    </location>
</feature>
<dbReference type="InParanoid" id="A0A1B7N7D8"/>
<feature type="repeat" description="WD" evidence="3">
    <location>
        <begin position="72"/>
        <end position="113"/>
    </location>
</feature>
<keyword evidence="2" id="KW-0677">Repeat</keyword>
<dbReference type="PROSITE" id="PS50294">
    <property type="entry name" value="WD_REPEATS_REGION"/>
    <property type="match status" value="3"/>
</dbReference>
<reference evidence="5 6" key="1">
    <citation type="submission" date="2016-06" db="EMBL/GenBank/DDBJ databases">
        <title>Comparative genomics of the ectomycorrhizal sister species Rhizopogon vinicolor and Rhizopogon vesiculosus (Basidiomycota: Boletales) reveals a divergence of the mating type B locus.</title>
        <authorList>
            <consortium name="DOE Joint Genome Institute"/>
            <person name="Mujic A.B."/>
            <person name="Kuo A."/>
            <person name="Tritt A."/>
            <person name="Lipzen A."/>
            <person name="Chen C."/>
            <person name="Johnson J."/>
            <person name="Sharma A."/>
            <person name="Barry K."/>
            <person name="Grigoriev I.V."/>
            <person name="Spatafora J.W."/>
        </authorList>
    </citation>
    <scope>NUCLEOTIDE SEQUENCE [LARGE SCALE GENOMIC DNA]</scope>
    <source>
        <strain evidence="5 6">AM-OR11-026</strain>
    </source>
</reference>
<protein>
    <submittedName>
        <fullName evidence="5">YVTN repeat-like/Quino protein amine dehydrogenase</fullName>
    </submittedName>
</protein>
<evidence type="ECO:0000256" key="1">
    <source>
        <dbReference type="ARBA" id="ARBA00022574"/>
    </source>
</evidence>